<dbReference type="Proteomes" id="UP001180020">
    <property type="component" value="Unassembled WGS sequence"/>
</dbReference>
<sequence>MGGPPNLACKAFGLKNGKHKEGSFNITNSRSSSSNYYSDQPHLIPILNSWERRIHPLVYVDRIIMTVDPLVPPPAAQLSPDACPYLNKTFGLMIGMDNVQGVCVS</sequence>
<gene>
    <name evidence="1" type="ORF">QJS10_CPA08g01328</name>
</gene>
<proteinExistence type="predicted"/>
<organism evidence="1 2">
    <name type="scientific">Acorus calamus</name>
    <name type="common">Sweet flag</name>
    <dbReference type="NCBI Taxonomy" id="4465"/>
    <lineage>
        <taxon>Eukaryota</taxon>
        <taxon>Viridiplantae</taxon>
        <taxon>Streptophyta</taxon>
        <taxon>Embryophyta</taxon>
        <taxon>Tracheophyta</taxon>
        <taxon>Spermatophyta</taxon>
        <taxon>Magnoliopsida</taxon>
        <taxon>Liliopsida</taxon>
        <taxon>Acoraceae</taxon>
        <taxon>Acorus</taxon>
    </lineage>
</organism>
<reference evidence="1" key="1">
    <citation type="journal article" date="2023" name="Nat. Commun.">
        <title>Diploid and tetraploid genomes of Acorus and the evolution of monocots.</title>
        <authorList>
            <person name="Ma L."/>
            <person name="Liu K.W."/>
            <person name="Li Z."/>
            <person name="Hsiao Y.Y."/>
            <person name="Qi Y."/>
            <person name="Fu T."/>
            <person name="Tang G.D."/>
            <person name="Zhang D."/>
            <person name="Sun W.H."/>
            <person name="Liu D.K."/>
            <person name="Li Y."/>
            <person name="Chen G.Z."/>
            <person name="Liu X.D."/>
            <person name="Liao X.Y."/>
            <person name="Jiang Y.T."/>
            <person name="Yu X."/>
            <person name="Hao Y."/>
            <person name="Huang J."/>
            <person name="Zhao X.W."/>
            <person name="Ke S."/>
            <person name="Chen Y.Y."/>
            <person name="Wu W.L."/>
            <person name="Hsu J.L."/>
            <person name="Lin Y.F."/>
            <person name="Huang M.D."/>
            <person name="Li C.Y."/>
            <person name="Huang L."/>
            <person name="Wang Z.W."/>
            <person name="Zhao X."/>
            <person name="Zhong W.Y."/>
            <person name="Peng D.H."/>
            <person name="Ahmad S."/>
            <person name="Lan S."/>
            <person name="Zhang J.S."/>
            <person name="Tsai W.C."/>
            <person name="Van de Peer Y."/>
            <person name="Liu Z.J."/>
        </authorList>
    </citation>
    <scope>NUCLEOTIDE SEQUENCE</scope>
    <source>
        <strain evidence="1">CP</strain>
    </source>
</reference>
<reference evidence="1" key="2">
    <citation type="submission" date="2023-06" db="EMBL/GenBank/DDBJ databases">
        <authorList>
            <person name="Ma L."/>
            <person name="Liu K.-W."/>
            <person name="Li Z."/>
            <person name="Hsiao Y.-Y."/>
            <person name="Qi Y."/>
            <person name="Fu T."/>
            <person name="Tang G."/>
            <person name="Zhang D."/>
            <person name="Sun W.-H."/>
            <person name="Liu D.-K."/>
            <person name="Li Y."/>
            <person name="Chen G.-Z."/>
            <person name="Liu X.-D."/>
            <person name="Liao X.-Y."/>
            <person name="Jiang Y.-T."/>
            <person name="Yu X."/>
            <person name="Hao Y."/>
            <person name="Huang J."/>
            <person name="Zhao X.-W."/>
            <person name="Ke S."/>
            <person name="Chen Y.-Y."/>
            <person name="Wu W.-L."/>
            <person name="Hsu J.-L."/>
            <person name="Lin Y.-F."/>
            <person name="Huang M.-D."/>
            <person name="Li C.-Y."/>
            <person name="Huang L."/>
            <person name="Wang Z.-W."/>
            <person name="Zhao X."/>
            <person name="Zhong W.-Y."/>
            <person name="Peng D.-H."/>
            <person name="Ahmad S."/>
            <person name="Lan S."/>
            <person name="Zhang J.-S."/>
            <person name="Tsai W.-C."/>
            <person name="Van De Peer Y."/>
            <person name="Liu Z.-J."/>
        </authorList>
    </citation>
    <scope>NUCLEOTIDE SEQUENCE</scope>
    <source>
        <strain evidence="1">CP</strain>
        <tissue evidence="1">Leaves</tissue>
    </source>
</reference>
<accession>A0AAV9ECV2</accession>
<comment type="caution">
    <text evidence="1">The sequence shown here is derived from an EMBL/GenBank/DDBJ whole genome shotgun (WGS) entry which is preliminary data.</text>
</comment>
<protein>
    <submittedName>
        <fullName evidence="1">Uncharacterized protein</fullName>
    </submittedName>
</protein>
<dbReference type="EMBL" id="JAUJYO010000008">
    <property type="protein sequence ID" value="KAK1310620.1"/>
    <property type="molecule type" value="Genomic_DNA"/>
</dbReference>
<keyword evidence="2" id="KW-1185">Reference proteome</keyword>
<evidence type="ECO:0000313" key="2">
    <source>
        <dbReference type="Proteomes" id="UP001180020"/>
    </source>
</evidence>
<evidence type="ECO:0000313" key="1">
    <source>
        <dbReference type="EMBL" id="KAK1310620.1"/>
    </source>
</evidence>
<name>A0AAV9ECV2_ACOCL</name>
<dbReference type="AlphaFoldDB" id="A0AAV9ECV2"/>